<dbReference type="EC" id="2.7.1.15" evidence="9"/>
<comment type="pathway">
    <text evidence="9">Carbohydrate metabolism; D-ribose degradation; D-ribose 5-phosphate from beta-D-ribopyranose: step 2/2.</text>
</comment>
<feature type="domain" description="Carbohydrate kinase PfkB" evidence="11">
    <location>
        <begin position="5"/>
        <end position="308"/>
    </location>
</feature>
<dbReference type="AlphaFoldDB" id="A0AAD7VBG0"/>
<feature type="binding site" evidence="9">
    <location>
        <begin position="40"/>
        <end position="44"/>
    </location>
    <ligand>
        <name>substrate</name>
    </ligand>
</feature>
<dbReference type="EMBL" id="JARTCD010000010">
    <property type="protein sequence ID" value="KAJ8661076.1"/>
    <property type="molecule type" value="Genomic_DNA"/>
</dbReference>
<dbReference type="GO" id="GO:0019303">
    <property type="term" value="P:D-ribose catabolic process"/>
    <property type="evidence" value="ECO:0007669"/>
    <property type="project" value="UniProtKB-UniRule"/>
</dbReference>
<evidence type="ECO:0000256" key="6">
    <source>
        <dbReference type="ARBA" id="ARBA00022842"/>
    </source>
</evidence>
<keyword evidence="9" id="KW-0539">Nucleus</keyword>
<gene>
    <name evidence="12" type="ORF">O0I10_003299</name>
</gene>
<proteinExistence type="inferred from homology"/>
<feature type="binding site" evidence="9">
    <location>
        <begin position="12"/>
        <end position="14"/>
    </location>
    <ligand>
        <name>substrate</name>
    </ligand>
</feature>
<dbReference type="SUPFAM" id="SSF53613">
    <property type="entry name" value="Ribokinase-like"/>
    <property type="match status" value="1"/>
</dbReference>
<sequence length="321" mass="34465">MGGKILNYGSFNLDQTFTVPHIVEPGETLSATGFSQRAGGKGANQSVSLAKGGGKVYHAGVIGHDASWIKDYMTERGVDMTYSQISDTVGNGRAFIQVSNDGENCIVLFPGTNECYNATDASKVLENFGPGDWIVMQNEISAGGDIMRVASERGLSILFNPAPMTPGIIDVFPFDKVAILIVNETEARFLYEQISGEKAEGKGLDLAAELLKRFPNMQGVVVTLGSQGVVAKFQKAGGGIRDFIVPCQKVKVKDTTGAGDTFVGFFLAAFVRNQEEDYFTRVNNALEEANIAASIAVEREGSMDSVPTLDEVQARKSQPQQ</sequence>
<keyword evidence="6 9" id="KW-0460">Magnesium</keyword>
<dbReference type="CDD" id="cd01174">
    <property type="entry name" value="ribokinase"/>
    <property type="match status" value="1"/>
</dbReference>
<feature type="binding site" evidence="9">
    <location>
        <position position="256"/>
    </location>
    <ligand>
        <name>K(+)</name>
        <dbReference type="ChEBI" id="CHEBI:29103"/>
    </ligand>
</feature>
<evidence type="ECO:0000259" key="11">
    <source>
        <dbReference type="Pfam" id="PF00294"/>
    </source>
</evidence>
<comment type="caution">
    <text evidence="9">Lacks conserved residue(s) required for the propagation of feature annotation.</text>
</comment>
<evidence type="ECO:0000256" key="9">
    <source>
        <dbReference type="HAMAP-Rule" id="MF_03215"/>
    </source>
</evidence>
<comment type="activity regulation">
    <text evidence="9">Activated by a monovalent cation that binds near, but not in, the active site. The most likely occupant of the site in vivo is potassium. Ion binding induces a conformational change that may alter substrate affinity.</text>
</comment>
<comment type="similarity">
    <text evidence="9">Belongs to the carbohydrate kinase PfkB family. Ribokinase subfamily.</text>
</comment>
<protein>
    <recommendedName>
        <fullName evidence="9">Ribokinase</fullName>
        <shortName evidence="9">RK</shortName>
        <ecNumber evidence="9">2.7.1.15</ecNumber>
    </recommendedName>
</protein>
<feature type="binding site" evidence="9">
    <location>
        <position position="305"/>
    </location>
    <ligand>
        <name>K(+)</name>
        <dbReference type="ChEBI" id="CHEBI:29103"/>
    </ligand>
</feature>
<comment type="subunit">
    <text evidence="9">Homodimer.</text>
</comment>
<comment type="subcellular location">
    <subcellularLocation>
        <location evidence="9">Cytoplasm</location>
    </subcellularLocation>
    <subcellularLocation>
        <location evidence="9">Nucleus</location>
    </subcellularLocation>
</comment>
<dbReference type="Gene3D" id="3.40.1190.20">
    <property type="match status" value="1"/>
</dbReference>
<dbReference type="GO" id="GO:0005737">
    <property type="term" value="C:cytoplasm"/>
    <property type="evidence" value="ECO:0007669"/>
    <property type="project" value="UniProtKB-SubCell"/>
</dbReference>
<keyword evidence="9" id="KW-0963">Cytoplasm</keyword>
<organism evidence="12 13">
    <name type="scientific">Lichtheimia ornata</name>
    <dbReference type="NCBI Taxonomy" id="688661"/>
    <lineage>
        <taxon>Eukaryota</taxon>
        <taxon>Fungi</taxon>
        <taxon>Fungi incertae sedis</taxon>
        <taxon>Mucoromycota</taxon>
        <taxon>Mucoromycotina</taxon>
        <taxon>Mucoromycetes</taxon>
        <taxon>Mucorales</taxon>
        <taxon>Lichtheimiaceae</taxon>
        <taxon>Lichtheimia</taxon>
    </lineage>
</organism>
<dbReference type="Proteomes" id="UP001234581">
    <property type="component" value="Unassembled WGS sequence"/>
</dbReference>
<feature type="active site" description="Proton acceptor" evidence="9">
    <location>
        <position position="260"/>
    </location>
</feature>
<keyword evidence="2 9" id="KW-0479">Metal-binding</keyword>
<comment type="function">
    <text evidence="9">Catalyzes the phosphorylation of ribose at O-5 in a reaction requiring ATP and magnesium. The resulting D-ribose-5-phosphate can then be used either for sythesis of nucleotides, histidine, and tryptophan, or as a component of the pentose phosphate pathway.</text>
</comment>
<dbReference type="Pfam" id="PF00294">
    <property type="entry name" value="PfkB"/>
    <property type="match status" value="1"/>
</dbReference>
<evidence type="ECO:0000256" key="1">
    <source>
        <dbReference type="ARBA" id="ARBA00022679"/>
    </source>
</evidence>
<accession>A0AAD7VBG0</accession>
<keyword evidence="7 9" id="KW-0630">Potassium</keyword>
<evidence type="ECO:0000256" key="7">
    <source>
        <dbReference type="ARBA" id="ARBA00022958"/>
    </source>
</evidence>
<evidence type="ECO:0000256" key="10">
    <source>
        <dbReference type="SAM" id="MobiDB-lite"/>
    </source>
</evidence>
<feature type="region of interest" description="Disordered" evidence="10">
    <location>
        <begin position="302"/>
        <end position="321"/>
    </location>
</feature>
<feature type="binding site" evidence="9">
    <location>
        <position position="296"/>
    </location>
    <ligand>
        <name>K(+)</name>
        <dbReference type="ChEBI" id="CHEBI:29103"/>
    </ligand>
</feature>
<feature type="binding site" evidence="9">
    <location>
        <position position="254"/>
    </location>
    <ligand>
        <name>K(+)</name>
        <dbReference type="ChEBI" id="CHEBI:29103"/>
    </ligand>
</feature>
<feature type="binding site" evidence="9">
    <location>
        <position position="299"/>
    </location>
    <ligand>
        <name>K(+)</name>
        <dbReference type="ChEBI" id="CHEBI:29103"/>
    </ligand>
</feature>
<evidence type="ECO:0000256" key="4">
    <source>
        <dbReference type="ARBA" id="ARBA00022777"/>
    </source>
</evidence>
<dbReference type="InterPro" id="IPR029056">
    <property type="entry name" value="Ribokinase-like"/>
</dbReference>
<comment type="cofactor">
    <cofactor evidence="9">
        <name>Mg(2+)</name>
        <dbReference type="ChEBI" id="CHEBI:18420"/>
    </cofactor>
    <text evidence="9">Requires a divalent cation, most likely magnesium in vivo, as an electrophilic catalyst to aid phosphoryl group transfer. It is the chelate of the metal and the nucleotide that is the actual substrate.</text>
</comment>
<evidence type="ECO:0000256" key="2">
    <source>
        <dbReference type="ARBA" id="ARBA00022723"/>
    </source>
</evidence>
<feature type="binding site" evidence="9">
    <location>
        <position position="183"/>
    </location>
    <ligand>
        <name>ATP</name>
        <dbReference type="ChEBI" id="CHEBI:30616"/>
    </ligand>
</feature>
<keyword evidence="5 9" id="KW-0067">ATP-binding</keyword>
<dbReference type="GO" id="GO:0004747">
    <property type="term" value="F:ribokinase activity"/>
    <property type="evidence" value="ECO:0007669"/>
    <property type="project" value="UniProtKB-UniRule"/>
</dbReference>
<dbReference type="PANTHER" id="PTHR10584:SF166">
    <property type="entry name" value="RIBOKINASE"/>
    <property type="match status" value="1"/>
</dbReference>
<keyword evidence="4 9" id="KW-0418">Kinase</keyword>
<feature type="binding site" evidence="9">
    <location>
        <position position="290"/>
    </location>
    <ligand>
        <name>ATP</name>
        <dbReference type="ChEBI" id="CHEBI:30616"/>
    </ligand>
</feature>
<evidence type="ECO:0000313" key="13">
    <source>
        <dbReference type="Proteomes" id="UP001234581"/>
    </source>
</evidence>
<feature type="binding site" evidence="9">
    <location>
        <begin position="223"/>
        <end position="228"/>
    </location>
    <ligand>
        <name>ATP</name>
        <dbReference type="ChEBI" id="CHEBI:30616"/>
    </ligand>
</feature>
<comment type="caution">
    <text evidence="12">The sequence shown here is derived from an EMBL/GenBank/DDBJ whole genome shotgun (WGS) entry which is preliminary data.</text>
</comment>
<dbReference type="InterPro" id="IPR011877">
    <property type="entry name" value="Ribokinase"/>
</dbReference>
<keyword evidence="13" id="KW-1185">Reference proteome</keyword>
<feature type="binding site" evidence="9">
    <location>
        <position position="260"/>
    </location>
    <ligand>
        <name>substrate</name>
    </ligand>
</feature>
<evidence type="ECO:0000256" key="5">
    <source>
        <dbReference type="ARBA" id="ARBA00022840"/>
    </source>
</evidence>
<feature type="binding site" evidence="9">
    <location>
        <begin position="259"/>
        <end position="260"/>
    </location>
    <ligand>
        <name>ATP</name>
        <dbReference type="ChEBI" id="CHEBI:30616"/>
    </ligand>
</feature>
<keyword evidence="1 9" id="KW-0808">Transferase</keyword>
<keyword evidence="8 9" id="KW-0119">Carbohydrate metabolism</keyword>
<dbReference type="InterPro" id="IPR011611">
    <property type="entry name" value="PfkB_dom"/>
</dbReference>
<dbReference type="HAMAP" id="MF_01987">
    <property type="entry name" value="Ribokinase"/>
    <property type="match status" value="1"/>
</dbReference>
<reference evidence="12 13" key="1">
    <citation type="submission" date="2023-03" db="EMBL/GenBank/DDBJ databases">
        <title>Genome sequence of Lichtheimia ornata CBS 291.66.</title>
        <authorList>
            <person name="Mohabir J.T."/>
            <person name="Shea T.P."/>
            <person name="Kurbessoian T."/>
            <person name="Berby B."/>
            <person name="Fontaine J."/>
            <person name="Livny J."/>
            <person name="Gnirke A."/>
            <person name="Stajich J.E."/>
            <person name="Cuomo C.A."/>
        </authorList>
    </citation>
    <scope>NUCLEOTIDE SEQUENCE [LARGE SCALE GENOMIC DNA]</scope>
    <source>
        <strain evidence="12">CBS 291.66</strain>
    </source>
</reference>
<keyword evidence="3 9" id="KW-0547">Nucleotide-binding</keyword>
<evidence type="ECO:0000256" key="3">
    <source>
        <dbReference type="ARBA" id="ARBA00022741"/>
    </source>
</evidence>
<evidence type="ECO:0000313" key="12">
    <source>
        <dbReference type="EMBL" id="KAJ8661076.1"/>
    </source>
</evidence>
<dbReference type="PRINTS" id="PR00990">
    <property type="entry name" value="RIBOKINASE"/>
</dbReference>
<dbReference type="GeneID" id="83210712"/>
<dbReference type="InterPro" id="IPR002139">
    <property type="entry name" value="Ribo/fructo_kinase"/>
</dbReference>
<dbReference type="GO" id="GO:0046872">
    <property type="term" value="F:metal ion binding"/>
    <property type="evidence" value="ECO:0007669"/>
    <property type="project" value="UniProtKB-KW"/>
</dbReference>
<evidence type="ECO:0000256" key="8">
    <source>
        <dbReference type="ARBA" id="ARBA00023277"/>
    </source>
</evidence>
<dbReference type="GO" id="GO:0005524">
    <property type="term" value="F:ATP binding"/>
    <property type="evidence" value="ECO:0007669"/>
    <property type="project" value="UniProtKB-UniRule"/>
</dbReference>
<dbReference type="PANTHER" id="PTHR10584">
    <property type="entry name" value="SUGAR KINASE"/>
    <property type="match status" value="1"/>
</dbReference>
<feature type="binding site" evidence="9">
    <location>
        <position position="139"/>
    </location>
    <ligand>
        <name>substrate</name>
    </ligand>
</feature>
<dbReference type="RefSeq" id="XP_058345989.1">
    <property type="nucleotide sequence ID" value="XM_058483370.1"/>
</dbReference>
<feature type="binding site" evidence="9">
    <location>
        <position position="301"/>
    </location>
    <ligand>
        <name>K(+)</name>
        <dbReference type="ChEBI" id="CHEBI:29103"/>
    </ligand>
</feature>
<dbReference type="GO" id="GO:0005634">
    <property type="term" value="C:nucleus"/>
    <property type="evidence" value="ECO:0007669"/>
    <property type="project" value="UniProtKB-SubCell"/>
</dbReference>
<name>A0AAD7VBG0_9FUNG</name>
<comment type="catalytic activity">
    <reaction evidence="9">
        <text>D-ribose + ATP = D-ribose 5-phosphate + ADP + H(+)</text>
        <dbReference type="Rhea" id="RHEA:13697"/>
        <dbReference type="ChEBI" id="CHEBI:15378"/>
        <dbReference type="ChEBI" id="CHEBI:30616"/>
        <dbReference type="ChEBI" id="CHEBI:47013"/>
        <dbReference type="ChEBI" id="CHEBI:78346"/>
        <dbReference type="ChEBI" id="CHEBI:456216"/>
        <dbReference type="EC" id="2.7.1.15"/>
    </reaction>
</comment>